<evidence type="ECO:0000256" key="1">
    <source>
        <dbReference type="ARBA" id="ARBA00022690"/>
    </source>
</evidence>
<dbReference type="InterPro" id="IPR050098">
    <property type="entry name" value="TFPI/VKTCI-like"/>
</dbReference>
<reference evidence="6" key="1">
    <citation type="submission" date="2014-03" db="EMBL/GenBank/DDBJ databases">
        <title>The sialotranscriptome of Amblyomma triste, Amblyomma parvum and Amblyomma cajennense ticks, uncovered by 454-based RNA-seq.</title>
        <authorList>
            <person name="Garcia G.R."/>
            <person name="Gardinassi L.G."/>
            <person name="Ribeiro J.M."/>
            <person name="Anatriello E."/>
            <person name="Ferreira B.R."/>
            <person name="Moreira H.N."/>
            <person name="Mafra C."/>
            <person name="Olegario M.M."/>
            <person name="Szabo P.J."/>
            <person name="Miranda-Santos I.K."/>
            <person name="Maruyama S.R."/>
        </authorList>
    </citation>
    <scope>NUCLEOTIDE SEQUENCE</scope>
    <source>
        <strain evidence="6">Mato Grasso do Sul</strain>
        <tissue evidence="6">Salivary glands</tissue>
    </source>
</reference>
<dbReference type="GO" id="GO:0005615">
    <property type="term" value="C:extracellular space"/>
    <property type="evidence" value="ECO:0007669"/>
    <property type="project" value="TreeGrafter"/>
</dbReference>
<evidence type="ECO:0000259" key="5">
    <source>
        <dbReference type="PROSITE" id="PS50279"/>
    </source>
</evidence>
<dbReference type="PANTHER" id="PTHR10083:SF374">
    <property type="entry name" value="BPTI_KUNITZ INHIBITOR DOMAIN-CONTAINING PROTEIN"/>
    <property type="match status" value="1"/>
</dbReference>
<dbReference type="PROSITE" id="PS50279">
    <property type="entry name" value="BPTI_KUNITZ_2"/>
    <property type="match status" value="1"/>
</dbReference>
<evidence type="ECO:0000256" key="2">
    <source>
        <dbReference type="ARBA" id="ARBA00022900"/>
    </source>
</evidence>
<keyword evidence="3" id="KW-1015">Disulfide bond</keyword>
<dbReference type="PROSITE" id="PS00280">
    <property type="entry name" value="BPTI_KUNITZ_1"/>
    <property type="match status" value="1"/>
</dbReference>
<dbReference type="Pfam" id="PF00014">
    <property type="entry name" value="Kunitz_BPTI"/>
    <property type="match status" value="2"/>
</dbReference>
<dbReference type="InterPro" id="IPR020901">
    <property type="entry name" value="Prtase_inh_Kunz-CS"/>
</dbReference>
<evidence type="ECO:0000313" key="6">
    <source>
        <dbReference type="EMBL" id="JAC28009.1"/>
    </source>
</evidence>
<evidence type="ECO:0000256" key="3">
    <source>
        <dbReference type="ARBA" id="ARBA00023157"/>
    </source>
</evidence>
<dbReference type="Gene3D" id="4.10.410.10">
    <property type="entry name" value="Pancreatic trypsin inhibitor Kunitz domain"/>
    <property type="match status" value="2"/>
</dbReference>
<name>A0A023G2N7_AMBTT</name>
<dbReference type="GO" id="GO:0004867">
    <property type="term" value="F:serine-type endopeptidase inhibitor activity"/>
    <property type="evidence" value="ECO:0007669"/>
    <property type="project" value="UniProtKB-KW"/>
</dbReference>
<dbReference type="EMBL" id="GBBM01007409">
    <property type="protein sequence ID" value="JAC28009.1"/>
    <property type="molecule type" value="mRNA"/>
</dbReference>
<dbReference type="SMART" id="SM00131">
    <property type="entry name" value="KU"/>
    <property type="match status" value="2"/>
</dbReference>
<feature type="chain" id="PRO_5001521567" description="BPTI/Kunitz inhibitor domain-containing protein" evidence="4">
    <location>
        <begin position="21"/>
        <end position="174"/>
    </location>
</feature>
<protein>
    <recommendedName>
        <fullName evidence="5">BPTI/Kunitz inhibitor domain-containing protein</fullName>
    </recommendedName>
</protein>
<dbReference type="PRINTS" id="PR00759">
    <property type="entry name" value="BASICPTASE"/>
</dbReference>
<dbReference type="CDD" id="cd00109">
    <property type="entry name" value="Kunitz-type"/>
    <property type="match status" value="2"/>
</dbReference>
<dbReference type="AlphaFoldDB" id="A0A023G2N7"/>
<proteinExistence type="evidence at transcript level"/>
<dbReference type="InterPro" id="IPR036880">
    <property type="entry name" value="Kunitz_BPTI_sf"/>
</dbReference>
<organism evidence="6">
    <name type="scientific">Amblyomma triste</name>
    <name type="common">Neotropical tick</name>
    <dbReference type="NCBI Taxonomy" id="251400"/>
    <lineage>
        <taxon>Eukaryota</taxon>
        <taxon>Metazoa</taxon>
        <taxon>Ecdysozoa</taxon>
        <taxon>Arthropoda</taxon>
        <taxon>Chelicerata</taxon>
        <taxon>Arachnida</taxon>
        <taxon>Acari</taxon>
        <taxon>Parasitiformes</taxon>
        <taxon>Ixodida</taxon>
        <taxon>Ixodoidea</taxon>
        <taxon>Ixodidae</taxon>
        <taxon>Amblyomminae</taxon>
        <taxon>Amblyomma</taxon>
    </lineage>
</organism>
<dbReference type="PANTHER" id="PTHR10083">
    <property type="entry name" value="KUNITZ-TYPE PROTEASE INHIBITOR-RELATED"/>
    <property type="match status" value="1"/>
</dbReference>
<dbReference type="InterPro" id="IPR002223">
    <property type="entry name" value="Kunitz_BPTI"/>
</dbReference>
<sequence>MKLYTQCFLLLSSFVVFVHAESYSTPARCLQLKSAGSCHGHNQRWFYDPQDKKCKGFTYSGCKGNNNRFRSERRCQKVCSPGAPIRLVCSLPPPPDHCNSVSLVWSYDPQSEQCKPYCGSVKQNLNRFNNCTACMDRCSGKDKRQASKLCIKLNARASAKYKEYGTLSNIVRTE</sequence>
<evidence type="ECO:0000256" key="4">
    <source>
        <dbReference type="SAM" id="SignalP"/>
    </source>
</evidence>
<feature type="domain" description="BPTI/Kunitz inhibitor" evidence="5">
    <location>
        <begin position="29"/>
        <end position="79"/>
    </location>
</feature>
<dbReference type="SUPFAM" id="SSF57362">
    <property type="entry name" value="BPTI-like"/>
    <property type="match status" value="2"/>
</dbReference>
<keyword evidence="1" id="KW-0646">Protease inhibitor</keyword>
<keyword evidence="4" id="KW-0732">Signal</keyword>
<feature type="signal peptide" evidence="4">
    <location>
        <begin position="1"/>
        <end position="20"/>
    </location>
</feature>
<keyword evidence="2" id="KW-0722">Serine protease inhibitor</keyword>
<accession>A0A023G2N7</accession>